<dbReference type="Gene3D" id="3.40.50.450">
    <property type="match status" value="1"/>
</dbReference>
<organism evidence="1 2">
    <name type="scientific">Candidatus Wolfebacteria bacterium GW2011_GWC2_39_22</name>
    <dbReference type="NCBI Taxonomy" id="1619013"/>
    <lineage>
        <taxon>Bacteria</taxon>
        <taxon>Candidatus Wolfeibacteriota</taxon>
    </lineage>
</organism>
<dbReference type="AlphaFoldDB" id="A0A0G0N841"/>
<dbReference type="STRING" id="1619013.UT41_C0002G0108"/>
<evidence type="ECO:0008006" key="3">
    <source>
        <dbReference type="Google" id="ProtNLM"/>
    </source>
</evidence>
<dbReference type="PANTHER" id="PTHR43393:SF3">
    <property type="entry name" value="LYSINE DECARBOXYLASE-LIKE PROTEIN"/>
    <property type="match status" value="1"/>
</dbReference>
<dbReference type="PANTHER" id="PTHR43393">
    <property type="entry name" value="CYTOKININ RIBOSIDE 5'-MONOPHOSPHATE PHOSPHORIBOHYDROLASE"/>
    <property type="match status" value="1"/>
</dbReference>
<protein>
    <recommendedName>
        <fullName evidence="3">Protein containing YHS domain protein</fullName>
    </recommendedName>
</protein>
<dbReference type="InterPro" id="IPR052341">
    <property type="entry name" value="LOG_family_nucleotidases"/>
</dbReference>
<dbReference type="GO" id="GO:0005829">
    <property type="term" value="C:cytosol"/>
    <property type="evidence" value="ECO:0007669"/>
    <property type="project" value="TreeGrafter"/>
</dbReference>
<name>A0A0G0N841_9BACT</name>
<dbReference type="SUPFAM" id="SSF102405">
    <property type="entry name" value="MCP/YpsA-like"/>
    <property type="match status" value="1"/>
</dbReference>
<sequence>MIDETQVCHTNLSYKICVSGAAETRHCGDKAFEMGQEIGREITRHNAVCVTGATTGFPYWAAKGAKLEGGFVLGFSPASTEKEHIDRFNLPIDNHDMIVYTGFHYSGRNLILTRSCDAVIIGCGRMGTMNEFTIAFEDSKPIGILEGDWETDEVLRTMIEKSHRAEEMKDKIVFSSDPKELLDKLCAILDAEKKLTHESHTLNR</sequence>
<dbReference type="InterPro" id="IPR041164">
    <property type="entry name" value="LDcluster4"/>
</dbReference>
<evidence type="ECO:0000313" key="1">
    <source>
        <dbReference type="EMBL" id="KKR12334.1"/>
    </source>
</evidence>
<reference evidence="1 2" key="1">
    <citation type="journal article" date="2015" name="Nature">
        <title>rRNA introns, odd ribosomes, and small enigmatic genomes across a large radiation of phyla.</title>
        <authorList>
            <person name="Brown C.T."/>
            <person name="Hug L.A."/>
            <person name="Thomas B.C."/>
            <person name="Sharon I."/>
            <person name="Castelle C.J."/>
            <person name="Singh A."/>
            <person name="Wilkins M.J."/>
            <person name="Williams K.H."/>
            <person name="Banfield J.F."/>
        </authorList>
    </citation>
    <scope>NUCLEOTIDE SEQUENCE [LARGE SCALE GENOMIC DNA]</scope>
</reference>
<dbReference type="Pfam" id="PF18306">
    <property type="entry name" value="LDcluster4"/>
    <property type="match status" value="1"/>
</dbReference>
<gene>
    <name evidence="1" type="ORF">UT41_C0002G0108</name>
</gene>
<evidence type="ECO:0000313" key="2">
    <source>
        <dbReference type="Proteomes" id="UP000034665"/>
    </source>
</evidence>
<comment type="caution">
    <text evidence="1">The sequence shown here is derived from an EMBL/GenBank/DDBJ whole genome shotgun (WGS) entry which is preliminary data.</text>
</comment>
<dbReference type="EMBL" id="LBWR01000002">
    <property type="protein sequence ID" value="KKR12334.1"/>
    <property type="molecule type" value="Genomic_DNA"/>
</dbReference>
<dbReference type="Proteomes" id="UP000034665">
    <property type="component" value="Unassembled WGS sequence"/>
</dbReference>
<proteinExistence type="predicted"/>
<accession>A0A0G0N841</accession>